<name>A0ABU5F008_9BACT</name>
<dbReference type="RefSeq" id="WP_320686826.1">
    <property type="nucleotide sequence ID" value="NZ_JAXBLV010000176.1"/>
</dbReference>
<dbReference type="PANTHER" id="PTHR46246:SF1">
    <property type="entry name" value="GUANOSINE-3',5'-BIS(DIPHOSPHATE) 3'-PYROPHOSPHOHYDROLASE MESH1"/>
    <property type="match status" value="1"/>
</dbReference>
<dbReference type="InterPro" id="IPR052194">
    <property type="entry name" value="MESH1"/>
</dbReference>
<reference evidence="2" key="1">
    <citation type="journal article" date="2023" name="Mar. Drugs">
        <title>Gemmata algarum, a Novel Planctomycete Isolated from an Algal Mat, Displays Antimicrobial Activity.</title>
        <authorList>
            <person name="Kumar G."/>
            <person name="Kallscheuer N."/>
            <person name="Kashif M."/>
            <person name="Ahamad S."/>
            <person name="Jagadeeshwari U."/>
            <person name="Pannikurungottu S."/>
            <person name="Haufschild T."/>
            <person name="Kabuu M."/>
            <person name="Sasikala C."/>
            <person name="Jogler C."/>
            <person name="Ramana C."/>
        </authorList>
    </citation>
    <scope>NUCLEOTIDE SEQUENCE [LARGE SCALE GENOMIC DNA]</scope>
    <source>
        <strain evidence="2">JC673</strain>
    </source>
</reference>
<evidence type="ECO:0000313" key="1">
    <source>
        <dbReference type="EMBL" id="MDY3560202.1"/>
    </source>
</evidence>
<dbReference type="Gene3D" id="1.10.3210.10">
    <property type="entry name" value="Hypothetical protein af1432"/>
    <property type="match status" value="1"/>
</dbReference>
<dbReference type="Proteomes" id="UP001272242">
    <property type="component" value="Unassembled WGS sequence"/>
</dbReference>
<dbReference type="Pfam" id="PF13328">
    <property type="entry name" value="HD_4"/>
    <property type="match status" value="1"/>
</dbReference>
<dbReference type="InterPro" id="IPR003607">
    <property type="entry name" value="HD/PDEase_dom"/>
</dbReference>
<gene>
    <name evidence="1" type="ORF">R5W23_001427</name>
</gene>
<sequence>MSTPTPSLADLPFEAAAFAARAHRHAVRKDNQTPYVSHVFRVCLVVRHTFGFDDPRMLAAALLHDTIEDTTTDADDLVERFGPDVARWVAALTKDMRLPHDAREDAYTKVLAAAEWQVKALKLADLYDNLGDCRSFSPNGRRKTAAKAHAYLGAIRQNLPDAVRPALALVEQRLASLEVGLTS</sequence>
<keyword evidence="2" id="KW-1185">Reference proteome</keyword>
<evidence type="ECO:0000313" key="2">
    <source>
        <dbReference type="Proteomes" id="UP001272242"/>
    </source>
</evidence>
<proteinExistence type="predicted"/>
<dbReference type="EMBL" id="JAXBLV010000176">
    <property type="protein sequence ID" value="MDY3560202.1"/>
    <property type="molecule type" value="Genomic_DNA"/>
</dbReference>
<dbReference type="CDD" id="cd00077">
    <property type="entry name" value="HDc"/>
    <property type="match status" value="1"/>
</dbReference>
<dbReference type="PANTHER" id="PTHR46246">
    <property type="entry name" value="GUANOSINE-3',5'-BIS(DIPHOSPHATE) 3'-PYROPHOSPHOHYDROLASE MESH1"/>
    <property type="match status" value="1"/>
</dbReference>
<accession>A0ABU5F008</accession>
<dbReference type="SUPFAM" id="SSF109604">
    <property type="entry name" value="HD-domain/PDEase-like"/>
    <property type="match status" value="1"/>
</dbReference>
<protein>
    <submittedName>
        <fullName evidence="1">HD domain-containing protein</fullName>
    </submittedName>
</protein>
<organism evidence="1 2">
    <name type="scientific">Gemmata algarum</name>
    <dbReference type="NCBI Taxonomy" id="2975278"/>
    <lineage>
        <taxon>Bacteria</taxon>
        <taxon>Pseudomonadati</taxon>
        <taxon>Planctomycetota</taxon>
        <taxon>Planctomycetia</taxon>
        <taxon>Gemmatales</taxon>
        <taxon>Gemmataceae</taxon>
        <taxon>Gemmata</taxon>
    </lineage>
</organism>
<comment type="caution">
    <text evidence="1">The sequence shown here is derived from an EMBL/GenBank/DDBJ whole genome shotgun (WGS) entry which is preliminary data.</text>
</comment>